<dbReference type="OrthoDB" id="360994at2759"/>
<dbReference type="Proteomes" id="UP001057455">
    <property type="component" value="Unassembled WGS sequence"/>
</dbReference>
<keyword evidence="2" id="KW-0472">Membrane</keyword>
<keyword evidence="2" id="KW-1133">Transmembrane helix</keyword>
<comment type="caution">
    <text evidence="3">The sequence shown here is derived from an EMBL/GenBank/DDBJ whole genome shotgun (WGS) entry which is preliminary data.</text>
</comment>
<evidence type="ECO:0000313" key="4">
    <source>
        <dbReference type="Proteomes" id="UP001057455"/>
    </source>
</evidence>
<organism evidence="3 4">
    <name type="scientific">Babesia ovis</name>
    <dbReference type="NCBI Taxonomy" id="5869"/>
    <lineage>
        <taxon>Eukaryota</taxon>
        <taxon>Sar</taxon>
        <taxon>Alveolata</taxon>
        <taxon>Apicomplexa</taxon>
        <taxon>Aconoidasida</taxon>
        <taxon>Piroplasmida</taxon>
        <taxon>Babesiidae</taxon>
        <taxon>Babesia</taxon>
    </lineage>
</organism>
<gene>
    <name evidence="3" type="ORF">BaOVIS_015510</name>
</gene>
<feature type="region of interest" description="Disordered" evidence="1">
    <location>
        <begin position="1"/>
        <end position="25"/>
    </location>
</feature>
<feature type="compositionally biased region" description="Low complexity" evidence="1">
    <location>
        <begin position="1"/>
        <end position="15"/>
    </location>
</feature>
<protein>
    <submittedName>
        <fullName evidence="3">Uncharacterized protein</fullName>
    </submittedName>
</protein>
<dbReference type="AlphaFoldDB" id="A0A9W5WVB6"/>
<proteinExistence type="predicted"/>
<evidence type="ECO:0000256" key="1">
    <source>
        <dbReference type="SAM" id="MobiDB-lite"/>
    </source>
</evidence>
<dbReference type="EMBL" id="BLIY01000009">
    <property type="protein sequence ID" value="GFE54147.1"/>
    <property type="molecule type" value="Genomic_DNA"/>
</dbReference>
<feature type="transmembrane region" description="Helical" evidence="2">
    <location>
        <begin position="419"/>
        <end position="452"/>
    </location>
</feature>
<keyword evidence="2" id="KW-0812">Transmembrane</keyword>
<evidence type="ECO:0000256" key="2">
    <source>
        <dbReference type="SAM" id="Phobius"/>
    </source>
</evidence>
<feature type="transmembrane region" description="Helical" evidence="2">
    <location>
        <begin position="578"/>
        <end position="596"/>
    </location>
</feature>
<sequence>MAASDTSPPAASDLPAKSDESSSSNGKEYGVLDLHINQFLSFIAEEYSFLPCAIYRPRIDVYLENKLVYKSRVLSHEDDIFDNAIRIRIQSPNSVLTLKLYECVDLRLTERCVDDIIRPMLREEVMDEVLISWCNIDLALLIPGKTYRMVSAFRVNPMFLNYNPGGILYYPIVDGRPNLDTQRVCCACRVCAYLASNTTSVHKKALDKYFDFRSGTCEITTPTQPVKKINSRGIPIEENSTKGPVEGEIKSDAAVVNTDTDVKDSNVISSTEELDYTKEVTDDVPYVSQKMETFDLNVKKAFFTKEGCTCCKLMEIPNLLSGINYSFCACCHDYQVCCGHSLDNYYFASISLKLVSKAPIDFKAELYALMSTPIDSNVCTPQTDSLCEIVTRSYELLEAIRLLGRHLGLTSVKFTSPPYVNLFLVLLMVGYVFDDTTLTVTFFVLTFMILYLHTTSLKQYRRDFGDVIEASKRYTISGLGLEKAIQDVVEEDEDANAMSAIKARFQRNMKCLPTHEFADEVKIFSKLNTSFRRRENISIKTLTQFLSTSIPQRLRMRMVNTLNFLEACVWYANAMLALIRRFGVVIAAICCAIGLLSIRYTYWIKCFIKMILFVFVSSLVIEQHPFVKNGFMHMGYVLKYVAMRVYRREWFLNVDSFP</sequence>
<name>A0A9W5WVB6_BABOV</name>
<accession>A0A9W5WVB6</accession>
<reference evidence="3" key="1">
    <citation type="submission" date="2019-12" db="EMBL/GenBank/DDBJ databases">
        <title>Genome sequence of Babesia ovis.</title>
        <authorList>
            <person name="Yamagishi J."/>
            <person name="Sevinc F."/>
            <person name="Xuan X."/>
        </authorList>
    </citation>
    <scope>NUCLEOTIDE SEQUENCE</scope>
    <source>
        <strain evidence="3">Selcuk</strain>
    </source>
</reference>
<keyword evidence="4" id="KW-1185">Reference proteome</keyword>
<evidence type="ECO:0000313" key="3">
    <source>
        <dbReference type="EMBL" id="GFE54147.1"/>
    </source>
</evidence>